<dbReference type="GO" id="GO:0000976">
    <property type="term" value="F:transcription cis-regulatory region binding"/>
    <property type="evidence" value="ECO:0007669"/>
    <property type="project" value="TreeGrafter"/>
</dbReference>
<dbReference type="PROSITE" id="PS50977">
    <property type="entry name" value="HTH_TETR_2"/>
    <property type="match status" value="1"/>
</dbReference>
<proteinExistence type="predicted"/>
<comment type="caution">
    <text evidence="4">The sequence shown here is derived from an EMBL/GenBank/DDBJ whole genome shotgun (WGS) entry which is preliminary data.</text>
</comment>
<keyword evidence="5" id="KW-1185">Reference proteome</keyword>
<dbReference type="PRINTS" id="PR00455">
    <property type="entry name" value="HTHTETR"/>
</dbReference>
<reference evidence="4 5" key="1">
    <citation type="submission" date="2015-10" db="EMBL/GenBank/DDBJ databases">
        <title>Transcriptomic analysis of a linuron degrading triple-species bacterial consortium.</title>
        <authorList>
            <person name="Albers P."/>
        </authorList>
    </citation>
    <scope>NUCLEOTIDE SEQUENCE [LARGE SCALE GENOMIC DNA]</scope>
    <source>
        <strain evidence="4 5">WDL6</strain>
    </source>
</reference>
<sequence length="176" mass="19604">MDHQEPSRKQLILDAALDIIEHEGMKALTQPRIAKACGLRQSHLTYYFPRKADLYIALLEASHMRAEAKAVRKVPLEGLLVALFFDPERMRFFLSIILEVGDDPDLQPILQEHGKGLCVAIARHLGRPDNDPDVESFVNEMRGVGVTNLMSVKPVKNGAAVMRKVAARHGLKFGGK</sequence>
<feature type="DNA-binding region" description="H-T-H motif" evidence="2">
    <location>
        <begin position="29"/>
        <end position="48"/>
    </location>
</feature>
<accession>A0A109BB16</accession>
<evidence type="ECO:0000313" key="4">
    <source>
        <dbReference type="EMBL" id="KWT65461.1"/>
    </source>
</evidence>
<evidence type="ECO:0000259" key="3">
    <source>
        <dbReference type="PROSITE" id="PS50977"/>
    </source>
</evidence>
<dbReference type="Proteomes" id="UP000059074">
    <property type="component" value="Unassembled WGS sequence"/>
</dbReference>
<dbReference type="STRING" id="121290.APY04_2813"/>
<dbReference type="GO" id="GO:0003700">
    <property type="term" value="F:DNA-binding transcription factor activity"/>
    <property type="evidence" value="ECO:0007669"/>
    <property type="project" value="TreeGrafter"/>
</dbReference>
<dbReference type="PATRIC" id="fig|121290.4.peg.184"/>
<organism evidence="4 5">
    <name type="scientific">Hyphomicrobium sulfonivorans</name>
    <dbReference type="NCBI Taxonomy" id="121290"/>
    <lineage>
        <taxon>Bacteria</taxon>
        <taxon>Pseudomonadati</taxon>
        <taxon>Pseudomonadota</taxon>
        <taxon>Alphaproteobacteria</taxon>
        <taxon>Hyphomicrobiales</taxon>
        <taxon>Hyphomicrobiaceae</taxon>
        <taxon>Hyphomicrobium</taxon>
    </lineage>
</organism>
<dbReference type="Gene3D" id="1.10.357.10">
    <property type="entry name" value="Tetracycline Repressor, domain 2"/>
    <property type="match status" value="1"/>
</dbReference>
<name>A0A109BB16_HYPSL</name>
<feature type="domain" description="HTH tetR-type" evidence="3">
    <location>
        <begin position="6"/>
        <end position="66"/>
    </location>
</feature>
<dbReference type="OrthoDB" id="2356263at2"/>
<dbReference type="InterPro" id="IPR050109">
    <property type="entry name" value="HTH-type_TetR-like_transc_reg"/>
</dbReference>
<gene>
    <name evidence="4" type="ORF">APY04_2813</name>
</gene>
<dbReference type="InterPro" id="IPR001647">
    <property type="entry name" value="HTH_TetR"/>
</dbReference>
<keyword evidence="1 2" id="KW-0238">DNA-binding</keyword>
<dbReference type="RefSeq" id="WP_068463528.1">
    <property type="nucleotide sequence ID" value="NZ_LMTR01000079.1"/>
</dbReference>
<dbReference type="AlphaFoldDB" id="A0A109BB16"/>
<dbReference type="PANTHER" id="PTHR30055:SF226">
    <property type="entry name" value="HTH-TYPE TRANSCRIPTIONAL REGULATOR PKSA"/>
    <property type="match status" value="1"/>
</dbReference>
<dbReference type="EMBL" id="LMTR01000079">
    <property type="protein sequence ID" value="KWT65461.1"/>
    <property type="molecule type" value="Genomic_DNA"/>
</dbReference>
<dbReference type="PANTHER" id="PTHR30055">
    <property type="entry name" value="HTH-TYPE TRANSCRIPTIONAL REGULATOR RUTR"/>
    <property type="match status" value="1"/>
</dbReference>
<evidence type="ECO:0000313" key="5">
    <source>
        <dbReference type="Proteomes" id="UP000059074"/>
    </source>
</evidence>
<evidence type="ECO:0000256" key="2">
    <source>
        <dbReference type="PROSITE-ProRule" id="PRU00335"/>
    </source>
</evidence>
<protein>
    <submittedName>
        <fullName evidence="4">Putative transcriptional regulator</fullName>
    </submittedName>
</protein>
<evidence type="ECO:0000256" key="1">
    <source>
        <dbReference type="ARBA" id="ARBA00023125"/>
    </source>
</evidence>
<dbReference type="Pfam" id="PF00440">
    <property type="entry name" value="TetR_N"/>
    <property type="match status" value="1"/>
</dbReference>
<dbReference type="SUPFAM" id="SSF46689">
    <property type="entry name" value="Homeodomain-like"/>
    <property type="match status" value="1"/>
</dbReference>
<dbReference type="InterPro" id="IPR009057">
    <property type="entry name" value="Homeodomain-like_sf"/>
</dbReference>